<gene>
    <name evidence="2" type="ORF">HAKA00212_LOCUS16555</name>
</gene>
<dbReference type="Pfam" id="PF19114">
    <property type="entry name" value="EsV_1_7_cys"/>
    <property type="match status" value="3"/>
</dbReference>
<dbReference type="AlphaFoldDB" id="A0A7S3Y0P4"/>
<dbReference type="InterPro" id="IPR036034">
    <property type="entry name" value="PDZ_sf"/>
</dbReference>
<dbReference type="PROSITE" id="PS50106">
    <property type="entry name" value="PDZ"/>
    <property type="match status" value="1"/>
</dbReference>
<evidence type="ECO:0000259" key="1">
    <source>
        <dbReference type="PROSITE" id="PS50106"/>
    </source>
</evidence>
<dbReference type="EMBL" id="HBIU01035987">
    <property type="protein sequence ID" value="CAE0637778.1"/>
    <property type="molecule type" value="Transcribed_RNA"/>
</dbReference>
<sequence>MANLAQKRCEHAGCSEAPHFNFDGGKGGRFYAQHKLEGMVCLAHKRHGPVIQTQTYRVILKLPLGLEFEDQNPPVGLPGVYVKSVREGLSAALSGEVRPGDRLIAVSASPGGSKEMVGCATVRDVISAFNKVKANQSVLLQLEHRRAPDETYSPPPEKGGIRGSRKRIPSCLQKRRHDLCLQQGCQKVKSFGWRKDEANGGGGQRKFCSQHKMAGMVNLRQPPTRRKTCEHHGCPVEPSFGVESENTIRFCHTHKGVGMVNIQLLRRKRKQKMISPPLQSPVQHSVVQKRTFNGTVAPPRSFVDKGNAYAQLYQMVETKVLKENRAVPISKCRGLLVDAMEQGDKRLPTSTIVERLKHQFVGGSIKFHTFNNFFGGTVVFPAHLFIDECLQQAVSLGMALHKERQELKDRRRK</sequence>
<feature type="domain" description="PDZ" evidence="1">
    <location>
        <begin position="39"/>
        <end position="144"/>
    </location>
</feature>
<dbReference type="SMART" id="SM01425">
    <property type="entry name" value="EsV_1_7"/>
    <property type="match status" value="3"/>
</dbReference>
<proteinExistence type="predicted"/>
<name>A0A7S3Y0P4_HETAK</name>
<dbReference type="InterPro" id="IPR043822">
    <property type="entry name" value="EsV_1_7_cys"/>
</dbReference>
<organism evidence="2">
    <name type="scientific">Heterosigma akashiwo</name>
    <name type="common">Chromophytic alga</name>
    <name type="synonym">Heterosigma carterae</name>
    <dbReference type="NCBI Taxonomy" id="2829"/>
    <lineage>
        <taxon>Eukaryota</taxon>
        <taxon>Sar</taxon>
        <taxon>Stramenopiles</taxon>
        <taxon>Ochrophyta</taxon>
        <taxon>Raphidophyceae</taxon>
        <taxon>Chattonellales</taxon>
        <taxon>Chattonellaceae</taxon>
        <taxon>Heterosigma</taxon>
    </lineage>
</organism>
<accession>A0A7S3Y0P4</accession>
<dbReference type="SUPFAM" id="SSF50156">
    <property type="entry name" value="PDZ domain-like"/>
    <property type="match status" value="1"/>
</dbReference>
<protein>
    <recommendedName>
        <fullName evidence="1">PDZ domain-containing protein</fullName>
    </recommendedName>
</protein>
<dbReference type="Gene3D" id="2.30.42.10">
    <property type="match status" value="1"/>
</dbReference>
<dbReference type="InterPro" id="IPR001478">
    <property type="entry name" value="PDZ"/>
</dbReference>
<reference evidence="2" key="1">
    <citation type="submission" date="2021-01" db="EMBL/GenBank/DDBJ databases">
        <authorList>
            <person name="Corre E."/>
            <person name="Pelletier E."/>
            <person name="Niang G."/>
            <person name="Scheremetjew M."/>
            <person name="Finn R."/>
            <person name="Kale V."/>
            <person name="Holt S."/>
            <person name="Cochrane G."/>
            <person name="Meng A."/>
            <person name="Brown T."/>
            <person name="Cohen L."/>
        </authorList>
    </citation>
    <scope>NUCLEOTIDE SEQUENCE</scope>
    <source>
        <strain evidence="2">CCMP3107</strain>
    </source>
</reference>
<evidence type="ECO:0000313" key="2">
    <source>
        <dbReference type="EMBL" id="CAE0637778.1"/>
    </source>
</evidence>